<protein>
    <submittedName>
        <fullName evidence="4">Glycogen debranching enzyme</fullName>
    </submittedName>
    <submittedName>
        <fullName evidence="5">Glycogen_debranching enzyme</fullName>
    </submittedName>
</protein>
<feature type="domain" description="Glycogen debranching enzyme central" evidence="3">
    <location>
        <begin position="611"/>
        <end position="831"/>
    </location>
</feature>
<organism evidence="4">
    <name type="scientific">Hexamita inflata</name>
    <dbReference type="NCBI Taxonomy" id="28002"/>
    <lineage>
        <taxon>Eukaryota</taxon>
        <taxon>Metamonada</taxon>
        <taxon>Diplomonadida</taxon>
        <taxon>Hexamitidae</taxon>
        <taxon>Hexamitinae</taxon>
        <taxon>Hexamita</taxon>
    </lineage>
</organism>
<dbReference type="InterPro" id="IPR017853">
    <property type="entry name" value="GH"/>
</dbReference>
<dbReference type="InterPro" id="IPR032792">
    <property type="entry name" value="AGL_glucanoTrfase"/>
</dbReference>
<dbReference type="PANTHER" id="PTHR10569">
    <property type="entry name" value="GLYCOGEN DEBRANCHING ENZYME"/>
    <property type="match status" value="1"/>
</dbReference>
<reference evidence="5 6" key="2">
    <citation type="submission" date="2024-07" db="EMBL/GenBank/DDBJ databases">
        <authorList>
            <person name="Akdeniz Z."/>
        </authorList>
    </citation>
    <scope>NUCLEOTIDE SEQUENCE [LARGE SCALE GENOMIC DNA]</scope>
</reference>
<dbReference type="GO" id="GO:0004135">
    <property type="term" value="F:amylo-alpha-1,6-glucosidase activity"/>
    <property type="evidence" value="ECO:0007669"/>
    <property type="project" value="InterPro"/>
</dbReference>
<dbReference type="InterPro" id="IPR008928">
    <property type="entry name" value="6-hairpin_glycosidase_sf"/>
</dbReference>
<dbReference type="EMBL" id="CAXDID020000007">
    <property type="protein sequence ID" value="CAL5976788.1"/>
    <property type="molecule type" value="Genomic_DNA"/>
</dbReference>
<dbReference type="GO" id="GO:0005980">
    <property type="term" value="P:glycogen catabolic process"/>
    <property type="evidence" value="ECO:0007669"/>
    <property type="project" value="InterPro"/>
</dbReference>
<proteinExistence type="predicted"/>
<dbReference type="Pfam" id="PF14702">
    <property type="entry name" value="hGDE_central"/>
    <property type="match status" value="1"/>
</dbReference>
<dbReference type="InterPro" id="IPR032790">
    <property type="entry name" value="GDE_C"/>
</dbReference>
<dbReference type="PANTHER" id="PTHR10569:SF2">
    <property type="entry name" value="GLYCOGEN DEBRANCHING ENZYME"/>
    <property type="match status" value="1"/>
</dbReference>
<feature type="domain" description="Glycogen debranching enzyme C-terminal" evidence="1">
    <location>
        <begin position="949"/>
        <end position="1366"/>
    </location>
</feature>
<keyword evidence="6" id="KW-1185">Reference proteome</keyword>
<feature type="domain" description="Glycogen debranching enzyme glucanotransferase" evidence="2">
    <location>
        <begin position="113"/>
        <end position="471"/>
    </location>
</feature>
<dbReference type="Proteomes" id="UP001642409">
    <property type="component" value="Unassembled WGS sequence"/>
</dbReference>
<name>A0AA86URQ7_9EUKA</name>
<gene>
    <name evidence="5" type="ORF">HINF_LOCUS3991</name>
    <name evidence="4" type="ORF">HINF_LOCUS49907</name>
</gene>
<comment type="caution">
    <text evidence="4">The sequence shown here is derived from an EMBL/GenBank/DDBJ whole genome shotgun (WGS) entry which is preliminary data.</text>
</comment>
<dbReference type="InterPro" id="IPR010401">
    <property type="entry name" value="AGL/Gdb1"/>
</dbReference>
<dbReference type="Pfam" id="PF14701">
    <property type="entry name" value="hDGE_amylase"/>
    <property type="match status" value="1"/>
</dbReference>
<evidence type="ECO:0000313" key="6">
    <source>
        <dbReference type="Proteomes" id="UP001642409"/>
    </source>
</evidence>
<evidence type="ECO:0000313" key="4">
    <source>
        <dbReference type="EMBL" id="CAI9962262.1"/>
    </source>
</evidence>
<evidence type="ECO:0000259" key="3">
    <source>
        <dbReference type="Pfam" id="PF14702"/>
    </source>
</evidence>
<evidence type="ECO:0000259" key="2">
    <source>
        <dbReference type="Pfam" id="PF14701"/>
    </source>
</evidence>
<dbReference type="SUPFAM" id="SSF51445">
    <property type="entry name" value="(Trans)glycosidases"/>
    <property type="match status" value="1"/>
</dbReference>
<dbReference type="InterPro" id="IPR032788">
    <property type="entry name" value="AGL_central"/>
</dbReference>
<dbReference type="Pfam" id="PF06202">
    <property type="entry name" value="GDE_C"/>
    <property type="match status" value="1"/>
</dbReference>
<dbReference type="GO" id="GO:0004134">
    <property type="term" value="F:4-alpha-glucanotransferase activity"/>
    <property type="evidence" value="ECO:0007669"/>
    <property type="project" value="InterPro"/>
</dbReference>
<dbReference type="EMBL" id="CATOUU010000952">
    <property type="protein sequence ID" value="CAI9962262.1"/>
    <property type="molecule type" value="Genomic_DNA"/>
</dbReference>
<dbReference type="Gene3D" id="3.20.20.80">
    <property type="entry name" value="Glycosidases"/>
    <property type="match status" value="1"/>
</dbReference>
<dbReference type="SUPFAM" id="SSF48208">
    <property type="entry name" value="Six-hairpin glycosidases"/>
    <property type="match status" value="1"/>
</dbReference>
<evidence type="ECO:0000259" key="1">
    <source>
        <dbReference type="Pfam" id="PF06202"/>
    </source>
</evidence>
<evidence type="ECO:0000313" key="5">
    <source>
        <dbReference type="EMBL" id="CAL5976788.1"/>
    </source>
</evidence>
<reference evidence="4" key="1">
    <citation type="submission" date="2023-06" db="EMBL/GenBank/DDBJ databases">
        <authorList>
            <person name="Kurt Z."/>
        </authorList>
    </citation>
    <scope>NUCLEOTIDE SEQUENCE</scope>
</reference>
<sequence length="1373" mass="157882">MHIAQFSTDFSLLTPKGTLFIQKRQNSQLKILHHTNASFENEIRLGLVNEVTQTTSEIVLIEEEFSGKFFVVIELKDFDCGLYSVKTEKDTLKFTVTPVFENIQMITVFTHQINSIIDNIKDLPYNWIHLTPLPKPGNSKSAYSMVSFNDYQLNEEQIKKLDSKKVIADVVLNHIAPESTLIDDVQHTYNQITCPYLKSAIIMDMHLQIINYFALAKNHTLDQIMSTIKIMLETQKLCEYELFDVQGELTAHFQLDYEQVATVTSKRFGAVLNEQYLESKKINQNEFDQVKLQYNKFIQNRTYQEMKEVLRSLEGAIKYQLEQKASQLITNYFCPVLERDQPGNIYQSFSAKINLLEQDSDDYVDFINKHKEIIAEINDDKYICAAVNGWVMGPNIKFIEKKHRIYSRRALIGWGDCVKLNYNPKLTELAAQYVENMAKYFQGLRIDNAHSTNKDVLTYCLKRARLVNKNLLVVCEVFTSSKESDSRFVQDVGADMKVQEMVHSKNIKELCAFPTIFSVNNGVNIIGDFQPIENKLLNGSAPVMLYDQTHDNLPTVTSHHGAGNNLCLSVICAASEGVGYGTTWGVDLGVRSQILVTDDTVCYPKFQDFTLTKIKQNLLEIKEDLVNYTTVYTQDSVDYMTIERQDPNSFDCYVFIIVPDFKNQYIKNLSINFDGQFKSVVFGAELCQETKIEYQSQQLFEQFTFNNEMGKFTQTSRFKFLLELTCEPGSVFIFKKSMVQLQELNHKLIEKRDALKQEISKMDLIQLKQFCAQDENEDKEYGVAKFIFQGITPTINGFDGIRDCILRTNNSSVVAANIRQGNWLVDSITDRNRKLQLTLLEFEQILLQIKYSIPIAFQPLAMFNTFKLEDQLIDETLSEKFGWKYDPIRTKLLRAGLLLVGFKPNQANVDQFKWLTDENKADIKIQVENSLKLQQNEQTVEQVNERLQQYLNISVSAGYPHFFDGMYRSWGRDIALSITGILTNQFQLASRCMLVSSAALLRHGLLPNLQDSGRVPRYNCRDAVWFWMSSVVQYCQKYGPLILQDKIKRIFISDEEVDYKFDTSKLQYVPNAEVCEKYSGKTTQTIIEVINEVIEKHLSGIHFTEWICPDSNMNPEGHNIDISIDEQGFVKGGNQFNCHTWMDKMGSDEKFGNKGVPATPRCDAAVEINLCALFSLGYLKEHLKSEKVDQWHKKLLKNIMQFKICVDNVTFLKDTLSVFEFRPNYLIGLSFFDKQFLQQFRAEILQAFNSLLESSSIGMKTLSPADKNYCPWYNNNDQTSYQTSKGFSYHNGPEWVHCMGRALICLKKINETALYNKYMRNIRRFVCNGAYINGGVQSLPELTQNNNGFCVDSCVSQAWAIAAVLEAMNVQEE</sequence>
<accession>A0AA86URQ7</accession>